<dbReference type="InterPro" id="IPR051911">
    <property type="entry name" value="SDR_oxidoreductase"/>
</dbReference>
<dbReference type="SUPFAM" id="SSF51735">
    <property type="entry name" value="NAD(P)-binding Rossmann-fold domains"/>
    <property type="match status" value="1"/>
</dbReference>
<dbReference type="EC" id="1.1.1.62" evidence="4"/>
<dbReference type="PANTHER" id="PTHR43976">
    <property type="entry name" value="SHORT CHAIN DEHYDROGENASE"/>
    <property type="match status" value="1"/>
</dbReference>
<dbReference type="PhylomeDB" id="B2J7D9"/>
<dbReference type="Pfam" id="PF00106">
    <property type="entry name" value="adh_short"/>
    <property type="match status" value="1"/>
</dbReference>
<dbReference type="PRINTS" id="PR00080">
    <property type="entry name" value="SDRFAMILY"/>
</dbReference>
<comment type="similarity">
    <text evidence="1 3">Belongs to the short-chain dehydrogenases/reductases (SDR) family.</text>
</comment>
<evidence type="ECO:0000256" key="3">
    <source>
        <dbReference type="RuleBase" id="RU000363"/>
    </source>
</evidence>
<dbReference type="PANTHER" id="PTHR43976:SF16">
    <property type="entry name" value="SHORT-CHAIN DEHYDROGENASE_REDUCTASE FAMILY PROTEIN"/>
    <property type="match status" value="1"/>
</dbReference>
<dbReference type="Gene3D" id="3.40.50.720">
    <property type="entry name" value="NAD(P)-binding Rossmann-like Domain"/>
    <property type="match status" value="1"/>
</dbReference>
<evidence type="ECO:0000256" key="2">
    <source>
        <dbReference type="ARBA" id="ARBA00023002"/>
    </source>
</evidence>
<dbReference type="Proteomes" id="UP000001191">
    <property type="component" value="Chromosome"/>
</dbReference>
<evidence type="ECO:0000313" key="4">
    <source>
        <dbReference type="EMBL" id="ACC80874.1"/>
    </source>
</evidence>
<name>B2J7D9_NOSP7</name>
<accession>B2J7D9</accession>
<dbReference type="InterPro" id="IPR002347">
    <property type="entry name" value="SDR_fam"/>
</dbReference>
<dbReference type="HOGENOM" id="CLU_010194_2_9_3"/>
<dbReference type="eggNOG" id="COG4221">
    <property type="taxonomic scope" value="Bacteria"/>
</dbReference>
<evidence type="ECO:0000313" key="5">
    <source>
        <dbReference type="Proteomes" id="UP000001191"/>
    </source>
</evidence>
<dbReference type="PRINTS" id="PR00081">
    <property type="entry name" value="GDHRDH"/>
</dbReference>
<dbReference type="GO" id="GO:0004303">
    <property type="term" value="F:estradiol 17-beta-dehydrogenase [NAD(P)+] activity"/>
    <property type="evidence" value="ECO:0007669"/>
    <property type="project" value="UniProtKB-EC"/>
</dbReference>
<dbReference type="AlphaFoldDB" id="B2J7D9"/>
<dbReference type="EnsemblBacteria" id="ACC80874">
    <property type="protein sequence ID" value="ACC80874"/>
    <property type="gene ID" value="Npun_F2286"/>
</dbReference>
<evidence type="ECO:0000256" key="1">
    <source>
        <dbReference type="ARBA" id="ARBA00006484"/>
    </source>
</evidence>
<reference evidence="5" key="1">
    <citation type="submission" date="2008-04" db="EMBL/GenBank/DDBJ databases">
        <title>Complete sequence of chromosome of Nostoc punctiforme ATCC 29133.</title>
        <authorList>
            <consortium name="US DOE Joint Genome Institute"/>
            <person name="Copeland A."/>
            <person name="Lucas S."/>
            <person name="Lapidus A."/>
            <person name="Glavina del Rio T."/>
            <person name="Dalin E."/>
            <person name="Tice H."/>
            <person name="Pitluck S."/>
            <person name="Chain P."/>
            <person name="Malfatti S."/>
            <person name="Shin M."/>
            <person name="Vergez L."/>
            <person name="Schmutz J."/>
            <person name="Larimer F."/>
            <person name="Land M."/>
            <person name="Hauser L."/>
            <person name="Kyrpides N."/>
            <person name="Kim E."/>
            <person name="Meeks J.C."/>
            <person name="Elhai J."/>
            <person name="Campbell E.L."/>
            <person name="Thiel T."/>
            <person name="Longmire J."/>
            <person name="Potts M."/>
            <person name="Atlas R."/>
        </authorList>
    </citation>
    <scope>NUCLEOTIDE SEQUENCE [LARGE SCALE GENOMIC DNA]</scope>
    <source>
        <strain evidence="5">ATCC 29133 / PCC 73102</strain>
    </source>
</reference>
<sequence>MPKTVFITGTSSGIGKFTTIYFAQQGWNVAATMRNPSQDQNFREFPNIKVYFLDVTDNNSIQTAIASAIQDFGQIDVLVNNAGYGVDGVFEAMTDEIIAKQFNTNVFGLMRITQAIIPHLRQQGGGTIIQIASMGGRITFPLYSIYHSSKWAVEGFSEALHYELEPFNIKIKIVEPGVIKTEFYENNRAIVRDDLPMYQPLVDTTQRVSQEAGRKGEPPELVAQAIFKAAIDRSYKMRYCVGQPAPILLMLRKLLPDNWFFSIIKRIYNLPSGSKTVTPQK</sequence>
<dbReference type="RefSeq" id="WP_012408872.1">
    <property type="nucleotide sequence ID" value="NC_010628.1"/>
</dbReference>
<dbReference type="CDD" id="cd05374">
    <property type="entry name" value="17beta-HSD-like_SDR_c"/>
    <property type="match status" value="1"/>
</dbReference>
<keyword evidence="2 4" id="KW-0560">Oxidoreductase</keyword>
<keyword evidence="5" id="KW-1185">Reference proteome</keyword>
<dbReference type="KEGG" id="npu:Npun_F2286"/>
<gene>
    <name evidence="4" type="ordered locus">Npun_F2286</name>
</gene>
<organism evidence="4 5">
    <name type="scientific">Nostoc punctiforme (strain ATCC 29133 / PCC 73102)</name>
    <dbReference type="NCBI Taxonomy" id="63737"/>
    <lineage>
        <taxon>Bacteria</taxon>
        <taxon>Bacillati</taxon>
        <taxon>Cyanobacteriota</taxon>
        <taxon>Cyanophyceae</taxon>
        <taxon>Nostocales</taxon>
        <taxon>Nostocaceae</taxon>
        <taxon>Nostoc</taxon>
    </lineage>
</organism>
<protein>
    <submittedName>
        <fullName evidence="4">Short-chain dehydrogenase/reductase SDR</fullName>
        <ecNumber evidence="4">1.1.1.62</ecNumber>
    </submittedName>
</protein>
<dbReference type="OrthoDB" id="9775296at2"/>
<dbReference type="InterPro" id="IPR036291">
    <property type="entry name" value="NAD(P)-bd_dom_sf"/>
</dbReference>
<dbReference type="STRING" id="63737.Npun_F2286"/>
<reference evidence="4 5" key="2">
    <citation type="journal article" date="2013" name="Plant Physiol.">
        <title>A Nostoc punctiforme Sugar Transporter Necessary to Establish a Cyanobacterium-Plant Symbiosis.</title>
        <authorList>
            <person name="Ekman M."/>
            <person name="Picossi S."/>
            <person name="Campbell E.L."/>
            <person name="Meeks J.C."/>
            <person name="Flores E."/>
        </authorList>
    </citation>
    <scope>NUCLEOTIDE SEQUENCE [LARGE SCALE GENOMIC DNA]</scope>
    <source>
        <strain evidence="5">ATCC 29133 / PCC 73102</strain>
    </source>
</reference>
<dbReference type="EMBL" id="CP001037">
    <property type="protein sequence ID" value="ACC80874.1"/>
    <property type="molecule type" value="Genomic_DNA"/>
</dbReference>
<proteinExistence type="inferred from homology"/>